<dbReference type="STRING" id="272557.APE_0632.1"/>
<proteinExistence type="inferred from homology"/>
<dbReference type="NCBIfam" id="TIGR01910">
    <property type="entry name" value="DapE-ArgE"/>
    <property type="match status" value="1"/>
</dbReference>
<comment type="similarity">
    <text evidence="3">Belongs to the peptidase M20A family.</text>
</comment>
<dbReference type="PIR" id="B72650">
    <property type="entry name" value="B72650"/>
</dbReference>
<evidence type="ECO:0000256" key="5">
    <source>
        <dbReference type="ARBA" id="ARBA00022801"/>
    </source>
</evidence>
<dbReference type="AlphaFoldDB" id="Q9YEE4"/>
<evidence type="ECO:0000313" key="10">
    <source>
        <dbReference type="EMBL" id="BAA79602.2"/>
    </source>
</evidence>
<reference evidence="10 11" key="1">
    <citation type="journal article" date="1999" name="DNA Res.">
        <title>Complete genome sequence of an aerobic hyper-thermophilic crenarchaeon, Aeropyrum pernix K1.</title>
        <authorList>
            <person name="Kawarabayasi Y."/>
            <person name="Hino Y."/>
            <person name="Horikawa H."/>
            <person name="Yamazaki S."/>
            <person name="Haikawa Y."/>
            <person name="Jin-no K."/>
            <person name="Takahashi M."/>
            <person name="Sekine M."/>
            <person name="Baba S."/>
            <person name="Ankai A."/>
            <person name="Kosugi H."/>
            <person name="Hosoyama A."/>
            <person name="Fukui S."/>
            <person name="Nagai Y."/>
            <person name="Nishijima K."/>
            <person name="Nakazawa H."/>
            <person name="Takamiya M."/>
            <person name="Masuda S."/>
            <person name="Funahashi T."/>
            <person name="Tanaka T."/>
            <person name="Kudoh Y."/>
            <person name="Yamazaki J."/>
            <person name="Kushida N."/>
            <person name="Oguchi A."/>
            <person name="Aoki K."/>
            <person name="Kubota K."/>
            <person name="Nakamura Y."/>
            <person name="Nomura N."/>
            <person name="Sako Y."/>
            <person name="Kikuchi H."/>
        </authorList>
    </citation>
    <scope>NUCLEOTIDE SEQUENCE [LARGE SCALE GENOMIC DNA]</scope>
    <source>
        <strain evidence="11">ATCC 700893 / DSM 11879 / JCM 9820 / NBRC 100138 / K1</strain>
    </source>
</reference>
<dbReference type="SUPFAM" id="SSF53187">
    <property type="entry name" value="Zn-dependent exopeptidases"/>
    <property type="match status" value="1"/>
</dbReference>
<dbReference type="GeneID" id="1444780"/>
<sequence length="419" mass="45318">MTASLNPGALEEAFGYSVDVLKRLISIPTVAPQGDHYGEAAELLARELESLGFETVVERVPSEYQREKCRHASDNPRFIVYGRRGEGPALHFNGHYDVVPGGPGWSVTEPFKPVVKDGKLYGRGAIDMKGGIAAALGAFKALHLSGAWPQGLRVEAAFVPDEEIGGECGTGYLVNGMGVTPEYVVLPEPSGLEKPWHGHRGILWMKVRVKGRTAHASTPWHGRNAFLLASAIALDLQQALASMYAGRRSRHRIEPEESAKPTVSLGGEAGVTGGGKTNQVPGEFYFTVDRRLIPEETVSQARDELLGVLTWLSVKHGAEVEAEEVISAEPAINEPGELYEALREAASQSGRSIGEPVVCPGGLDMWYYTVKGSKALAYGPRGELAHAPDEHIDLGELRFLVETFARLPITLAVALQRRT</sequence>
<keyword evidence="4" id="KW-0479">Metal-binding</keyword>
<dbReference type="eggNOG" id="arCOG01107">
    <property type="taxonomic scope" value="Archaea"/>
</dbReference>
<evidence type="ECO:0000256" key="6">
    <source>
        <dbReference type="ARBA" id="ARBA00022833"/>
    </source>
</evidence>
<dbReference type="EnsemblBacteria" id="BAA79602">
    <property type="protein sequence ID" value="BAA79602"/>
    <property type="gene ID" value="APE_0632.1"/>
</dbReference>
<dbReference type="KEGG" id="ape:APE_0632.1"/>
<dbReference type="GO" id="GO:0016787">
    <property type="term" value="F:hydrolase activity"/>
    <property type="evidence" value="ECO:0007669"/>
    <property type="project" value="UniProtKB-KW"/>
</dbReference>
<dbReference type="Proteomes" id="UP000002518">
    <property type="component" value="Chromosome"/>
</dbReference>
<protein>
    <recommendedName>
        <fullName evidence="9">Peptidase M20 dimerisation domain-containing protein</fullName>
    </recommendedName>
</protein>
<comment type="cofactor">
    <cofactor evidence="2">
        <name>Zn(2+)</name>
        <dbReference type="ChEBI" id="CHEBI:29105"/>
    </cofactor>
</comment>
<keyword evidence="11" id="KW-1185">Reference proteome</keyword>
<dbReference type="PANTHER" id="PTHR43808:SF32">
    <property type="entry name" value="ARGE_DAPE-RELATED DEACYLASE"/>
    <property type="match status" value="1"/>
</dbReference>
<evidence type="ECO:0000256" key="8">
    <source>
        <dbReference type="SAM" id="MobiDB-lite"/>
    </source>
</evidence>
<dbReference type="NCBIfam" id="NF006400">
    <property type="entry name" value="PRK08651.1-3"/>
    <property type="match status" value="1"/>
</dbReference>
<evidence type="ECO:0000256" key="4">
    <source>
        <dbReference type="ARBA" id="ARBA00022723"/>
    </source>
</evidence>
<keyword evidence="7" id="KW-0170">Cobalt</keyword>
<dbReference type="Pfam" id="PF07687">
    <property type="entry name" value="M20_dimer"/>
    <property type="match status" value="1"/>
</dbReference>
<keyword evidence="5" id="KW-0378">Hydrolase</keyword>
<dbReference type="InterPro" id="IPR011650">
    <property type="entry name" value="Peptidase_M20_dimer"/>
</dbReference>
<dbReference type="InterPro" id="IPR010182">
    <property type="entry name" value="ArgE/DapE"/>
</dbReference>
<organism evidence="10 11">
    <name type="scientific">Aeropyrum pernix (strain ATCC 700893 / DSM 11879 / JCM 9820 / NBRC 100138 / K1)</name>
    <dbReference type="NCBI Taxonomy" id="272557"/>
    <lineage>
        <taxon>Archaea</taxon>
        <taxon>Thermoproteota</taxon>
        <taxon>Thermoprotei</taxon>
        <taxon>Desulfurococcales</taxon>
        <taxon>Desulfurococcaceae</taxon>
        <taxon>Aeropyrum</taxon>
    </lineage>
</organism>
<evidence type="ECO:0000256" key="2">
    <source>
        <dbReference type="ARBA" id="ARBA00001947"/>
    </source>
</evidence>
<feature type="region of interest" description="Disordered" evidence="8">
    <location>
        <begin position="251"/>
        <end position="276"/>
    </location>
</feature>
<dbReference type="GO" id="GO:0046872">
    <property type="term" value="F:metal ion binding"/>
    <property type="evidence" value="ECO:0007669"/>
    <property type="project" value="UniProtKB-KW"/>
</dbReference>
<dbReference type="Gene3D" id="3.30.70.360">
    <property type="match status" value="1"/>
</dbReference>
<evidence type="ECO:0000259" key="9">
    <source>
        <dbReference type="Pfam" id="PF07687"/>
    </source>
</evidence>
<dbReference type="SUPFAM" id="SSF55031">
    <property type="entry name" value="Bacterial exopeptidase dimerisation domain"/>
    <property type="match status" value="1"/>
</dbReference>
<dbReference type="RefSeq" id="WP_010865874.1">
    <property type="nucleotide sequence ID" value="NC_000854.2"/>
</dbReference>
<dbReference type="InterPro" id="IPR002933">
    <property type="entry name" value="Peptidase_M20"/>
</dbReference>
<dbReference type="PANTHER" id="PTHR43808">
    <property type="entry name" value="ACETYLORNITHINE DEACETYLASE"/>
    <property type="match status" value="1"/>
</dbReference>
<name>Q9YEE4_AERPE</name>
<keyword evidence="6" id="KW-0862">Zinc</keyword>
<comment type="cofactor">
    <cofactor evidence="1">
        <name>Co(2+)</name>
        <dbReference type="ChEBI" id="CHEBI:48828"/>
    </cofactor>
</comment>
<dbReference type="Gene3D" id="3.40.630.10">
    <property type="entry name" value="Zn peptidases"/>
    <property type="match status" value="1"/>
</dbReference>
<feature type="compositionally biased region" description="Gly residues" evidence="8">
    <location>
        <begin position="267"/>
        <end position="276"/>
    </location>
</feature>
<evidence type="ECO:0000313" key="11">
    <source>
        <dbReference type="Proteomes" id="UP000002518"/>
    </source>
</evidence>
<evidence type="ECO:0000256" key="7">
    <source>
        <dbReference type="ARBA" id="ARBA00023285"/>
    </source>
</evidence>
<accession>Q9YEE4</accession>
<gene>
    <name evidence="10" type="ordered locus">APE_0632.1</name>
</gene>
<dbReference type="Pfam" id="PF01546">
    <property type="entry name" value="Peptidase_M20"/>
    <property type="match status" value="1"/>
</dbReference>
<dbReference type="InterPro" id="IPR050072">
    <property type="entry name" value="Peptidase_M20A"/>
</dbReference>
<dbReference type="InterPro" id="IPR036264">
    <property type="entry name" value="Bact_exopeptidase_dim_dom"/>
</dbReference>
<evidence type="ECO:0000256" key="3">
    <source>
        <dbReference type="ARBA" id="ARBA00006247"/>
    </source>
</evidence>
<evidence type="ECO:0000256" key="1">
    <source>
        <dbReference type="ARBA" id="ARBA00001941"/>
    </source>
</evidence>
<dbReference type="EMBL" id="BA000002">
    <property type="protein sequence ID" value="BAA79602.2"/>
    <property type="molecule type" value="Genomic_DNA"/>
</dbReference>
<feature type="domain" description="Peptidase M20 dimerisation" evidence="9">
    <location>
        <begin position="198"/>
        <end position="309"/>
    </location>
</feature>